<dbReference type="Gene3D" id="3.40.50.300">
    <property type="entry name" value="P-loop containing nucleotide triphosphate hydrolases"/>
    <property type="match status" value="2"/>
</dbReference>
<keyword evidence="4" id="KW-0547">Nucleotide-binding</keyword>
<evidence type="ECO:0000256" key="8">
    <source>
        <dbReference type="ARBA" id="ARBA00033408"/>
    </source>
</evidence>
<evidence type="ECO:0000259" key="11">
    <source>
        <dbReference type="Pfam" id="PF02463"/>
    </source>
</evidence>
<gene>
    <name evidence="12" type="primary">recN</name>
    <name evidence="12" type="ORF">D1224_13980</name>
</gene>
<evidence type="ECO:0000313" key="13">
    <source>
        <dbReference type="Proteomes" id="UP000265431"/>
    </source>
</evidence>
<dbReference type="Proteomes" id="UP000265431">
    <property type="component" value="Unassembled WGS sequence"/>
</dbReference>
<dbReference type="RefSeq" id="WP_119380569.1">
    <property type="nucleotide sequence ID" value="NZ_QWGB01000009.1"/>
</dbReference>
<dbReference type="GO" id="GO:0043590">
    <property type="term" value="C:bacterial nucleoid"/>
    <property type="evidence" value="ECO:0007669"/>
    <property type="project" value="TreeGrafter"/>
</dbReference>
<keyword evidence="6" id="KW-0067">ATP-binding</keyword>
<dbReference type="GO" id="GO:0006310">
    <property type="term" value="P:DNA recombination"/>
    <property type="evidence" value="ECO:0007669"/>
    <property type="project" value="InterPro"/>
</dbReference>
<dbReference type="PANTHER" id="PTHR11059:SF0">
    <property type="entry name" value="DNA REPAIR PROTEIN RECN"/>
    <property type="match status" value="1"/>
</dbReference>
<dbReference type="InterPro" id="IPR027417">
    <property type="entry name" value="P-loop_NTPase"/>
</dbReference>
<dbReference type="EMBL" id="QWGB01000009">
    <property type="protein sequence ID" value="RIJ21417.1"/>
    <property type="molecule type" value="Genomic_DNA"/>
</dbReference>
<evidence type="ECO:0000256" key="2">
    <source>
        <dbReference type="ARBA" id="ARBA00009441"/>
    </source>
</evidence>
<dbReference type="SUPFAM" id="SSF52540">
    <property type="entry name" value="P-loop containing nucleoside triphosphate hydrolases"/>
    <property type="match status" value="1"/>
</dbReference>
<keyword evidence="13" id="KW-1185">Reference proteome</keyword>
<protein>
    <recommendedName>
        <fullName evidence="3 9">DNA repair protein RecN</fullName>
    </recommendedName>
    <alternativeName>
        <fullName evidence="8 9">Recombination protein N</fullName>
    </alternativeName>
</protein>
<evidence type="ECO:0000256" key="6">
    <source>
        <dbReference type="ARBA" id="ARBA00022840"/>
    </source>
</evidence>
<proteinExistence type="inferred from homology"/>
<dbReference type="AlphaFoldDB" id="A0A399QV29"/>
<dbReference type="CDD" id="cd03241">
    <property type="entry name" value="ABC_RecN"/>
    <property type="match status" value="2"/>
</dbReference>
<keyword evidence="5 9" id="KW-0227">DNA damage</keyword>
<dbReference type="PANTHER" id="PTHR11059">
    <property type="entry name" value="DNA REPAIR PROTEIN RECN"/>
    <property type="match status" value="1"/>
</dbReference>
<evidence type="ECO:0000256" key="1">
    <source>
        <dbReference type="ARBA" id="ARBA00003618"/>
    </source>
</evidence>
<accession>A0A399QV29</accession>
<name>A0A399QV29_9PROT</name>
<evidence type="ECO:0000256" key="9">
    <source>
        <dbReference type="PIRNR" id="PIRNR003128"/>
    </source>
</evidence>
<sequence>MITALSIRSFLLIERLDIESADGFTALTGETGAGKSIILDALGLVLGGAASKKLVRKGADQASILAEFALEADSPVWPILSEAGVEGSAEETLTLKRILSAKGPARAFVNDQPVSAGLLSQLGELLVEIHGQHSASTLMKPANHRALLDTYAGNEDLIEACAQSWDDYETARDAREALEAKLAEAEEEHAWLAETVEALDTLSPEQGEFDRLSAERGILMQSEKIAESATEAFETFQAGDVEAVLAQASRSAERILRIDGLDSMESDLSRAARAAAEALDRALIEAGEASAALESLGLAAVRDPDAIERVEQRIVALRAAARKYSVDANELPAFWQETRQKLDLCDAPDGSLKKARSEEQAAAARWRTAADRLTKARKAAAKRLETSIAAELKPLKLERTRVKVRFDEISESQSGRAGREKAEFEVETNPGAGFGPLRQIASGGELARFSLALQCVLAESTQVPVLVFDEADQGVGGAVAAAIGERLARLADSRQVFAITHSPQVAASASNQWLVTKKGVKGNGLGETHLTGLDASQRHEEIARMLSGSKVTEEARAAATRLLEDV</sequence>
<evidence type="ECO:0000256" key="5">
    <source>
        <dbReference type="ARBA" id="ARBA00022763"/>
    </source>
</evidence>
<keyword evidence="10" id="KW-0175">Coiled coil</keyword>
<evidence type="ECO:0000256" key="4">
    <source>
        <dbReference type="ARBA" id="ARBA00022741"/>
    </source>
</evidence>
<dbReference type="PIRSF" id="PIRSF003128">
    <property type="entry name" value="RecN"/>
    <property type="match status" value="1"/>
</dbReference>
<comment type="similarity">
    <text evidence="2 9">Belongs to the RecN family.</text>
</comment>
<comment type="function">
    <text evidence="1 9">May be involved in recombinational repair of damaged DNA.</text>
</comment>
<feature type="domain" description="RecF/RecN/SMC N-terminal" evidence="11">
    <location>
        <begin position="2"/>
        <end position="517"/>
    </location>
</feature>
<dbReference type="InterPro" id="IPR003395">
    <property type="entry name" value="RecF/RecN/SMC_N"/>
</dbReference>
<evidence type="ECO:0000256" key="7">
    <source>
        <dbReference type="ARBA" id="ARBA00023204"/>
    </source>
</evidence>
<keyword evidence="7 9" id="KW-0234">DNA repair</keyword>
<organism evidence="12 13">
    <name type="scientific">Henriciella barbarensis</name>
    <dbReference type="NCBI Taxonomy" id="86342"/>
    <lineage>
        <taxon>Bacteria</taxon>
        <taxon>Pseudomonadati</taxon>
        <taxon>Pseudomonadota</taxon>
        <taxon>Alphaproteobacteria</taxon>
        <taxon>Hyphomonadales</taxon>
        <taxon>Hyphomonadaceae</taxon>
        <taxon>Henriciella</taxon>
    </lineage>
</organism>
<reference evidence="12 13" key="1">
    <citation type="submission" date="2018-08" db="EMBL/GenBank/DDBJ databases">
        <title>Henriciella mobilis sp. nov., isolated from seawater.</title>
        <authorList>
            <person name="Cheng H."/>
            <person name="Wu Y.-H."/>
            <person name="Xu X.-W."/>
            <person name="Guo L.-L."/>
        </authorList>
    </citation>
    <scope>NUCLEOTIDE SEQUENCE [LARGE SCALE GENOMIC DNA]</scope>
    <source>
        <strain evidence="12 13">CCUG66934</strain>
    </source>
</reference>
<comment type="caution">
    <text evidence="12">The sequence shown here is derived from an EMBL/GenBank/DDBJ whole genome shotgun (WGS) entry which is preliminary data.</text>
</comment>
<evidence type="ECO:0000256" key="10">
    <source>
        <dbReference type="SAM" id="Coils"/>
    </source>
</evidence>
<dbReference type="OrthoDB" id="9806954at2"/>
<feature type="coiled-coil region" evidence="10">
    <location>
        <begin position="168"/>
        <end position="195"/>
    </location>
</feature>
<evidence type="ECO:0000256" key="3">
    <source>
        <dbReference type="ARBA" id="ARBA00021315"/>
    </source>
</evidence>
<dbReference type="InterPro" id="IPR004604">
    <property type="entry name" value="DNA_recomb/repair_RecN"/>
</dbReference>
<dbReference type="NCBIfam" id="TIGR00634">
    <property type="entry name" value="recN"/>
    <property type="match status" value="1"/>
</dbReference>
<dbReference type="GO" id="GO:0006281">
    <property type="term" value="P:DNA repair"/>
    <property type="evidence" value="ECO:0007669"/>
    <property type="project" value="UniProtKB-KW"/>
</dbReference>
<dbReference type="GO" id="GO:0009432">
    <property type="term" value="P:SOS response"/>
    <property type="evidence" value="ECO:0007669"/>
    <property type="project" value="TreeGrafter"/>
</dbReference>
<evidence type="ECO:0000313" key="12">
    <source>
        <dbReference type="EMBL" id="RIJ21417.1"/>
    </source>
</evidence>
<dbReference type="GO" id="GO:0005524">
    <property type="term" value="F:ATP binding"/>
    <property type="evidence" value="ECO:0007669"/>
    <property type="project" value="UniProtKB-KW"/>
</dbReference>
<dbReference type="Pfam" id="PF02463">
    <property type="entry name" value="SMC_N"/>
    <property type="match status" value="1"/>
</dbReference>